<dbReference type="SUPFAM" id="SSF46785">
    <property type="entry name" value="Winged helix' DNA-binding domain"/>
    <property type="match status" value="1"/>
</dbReference>
<dbReference type="RefSeq" id="WP_141818260.1">
    <property type="nucleotide sequence ID" value="NZ_VFPU01000001.1"/>
</dbReference>
<feature type="domain" description="HTH arsR-type" evidence="2">
    <location>
        <begin position="14"/>
        <end position="92"/>
    </location>
</feature>
<evidence type="ECO:0000313" key="3">
    <source>
        <dbReference type="EMBL" id="TQM96677.1"/>
    </source>
</evidence>
<keyword evidence="4" id="KW-1185">Reference proteome</keyword>
<name>A0A543KNM6_9MICO</name>
<dbReference type="InterPro" id="IPR036388">
    <property type="entry name" value="WH-like_DNA-bd_sf"/>
</dbReference>
<dbReference type="Gene3D" id="1.10.10.10">
    <property type="entry name" value="Winged helix-like DNA-binding domain superfamily/Winged helix DNA-binding domain"/>
    <property type="match status" value="1"/>
</dbReference>
<dbReference type="InterPro" id="IPR036390">
    <property type="entry name" value="WH_DNA-bd_sf"/>
</dbReference>
<gene>
    <name evidence="3" type="ORF">FB476_1565</name>
</gene>
<dbReference type="SMART" id="SM00418">
    <property type="entry name" value="HTH_ARSR"/>
    <property type="match status" value="1"/>
</dbReference>
<dbReference type="CDD" id="cd00090">
    <property type="entry name" value="HTH_ARSR"/>
    <property type="match status" value="1"/>
</dbReference>
<evidence type="ECO:0000259" key="2">
    <source>
        <dbReference type="SMART" id="SM00418"/>
    </source>
</evidence>
<reference evidence="3 4" key="1">
    <citation type="submission" date="2019-06" db="EMBL/GenBank/DDBJ databases">
        <title>Sequencing the genomes of 1000 actinobacteria strains.</title>
        <authorList>
            <person name="Klenk H.-P."/>
        </authorList>
    </citation>
    <scope>NUCLEOTIDE SEQUENCE [LARGE SCALE GENOMIC DNA]</scope>
    <source>
        <strain evidence="3 4">DSM 12362</strain>
    </source>
</reference>
<organism evidence="3 4">
    <name type="scientific">Ornithinimicrobium humiphilum</name>
    <dbReference type="NCBI Taxonomy" id="125288"/>
    <lineage>
        <taxon>Bacteria</taxon>
        <taxon>Bacillati</taxon>
        <taxon>Actinomycetota</taxon>
        <taxon>Actinomycetes</taxon>
        <taxon>Micrococcales</taxon>
        <taxon>Ornithinimicrobiaceae</taxon>
        <taxon>Ornithinimicrobium</taxon>
    </lineage>
</organism>
<dbReference type="EMBL" id="VFPU01000001">
    <property type="protein sequence ID" value="TQM96677.1"/>
    <property type="molecule type" value="Genomic_DNA"/>
</dbReference>
<dbReference type="OrthoDB" id="7945987at2"/>
<evidence type="ECO:0000313" key="4">
    <source>
        <dbReference type="Proteomes" id="UP000315133"/>
    </source>
</evidence>
<dbReference type="Proteomes" id="UP000315133">
    <property type="component" value="Unassembled WGS sequence"/>
</dbReference>
<dbReference type="InterPro" id="IPR011991">
    <property type="entry name" value="ArsR-like_HTH"/>
</dbReference>
<comment type="caution">
    <text evidence="3">The sequence shown here is derived from an EMBL/GenBank/DDBJ whole genome shotgun (WGS) entry which is preliminary data.</text>
</comment>
<evidence type="ECO:0000256" key="1">
    <source>
        <dbReference type="SAM" id="MobiDB-lite"/>
    </source>
</evidence>
<sequence length="196" mass="21785">MSTSVDPLRISDPERIRALAHPVRLALLDVLRDVGEATATECAERVGESVASCSFHLRMLEKYGYIERAEQRGREKPWRVRHAGAAMDARPDPEVPGSLHAVQELAALTVAREAERVTRFLSAADTEPEEWLQAITISTGGFWATAEELRSLSEQVQHLLDRFAGRSDDPSKRPEGARHARLFAAVNPDPLPSEER</sequence>
<dbReference type="InterPro" id="IPR001845">
    <property type="entry name" value="HTH_ArsR_DNA-bd_dom"/>
</dbReference>
<dbReference type="AlphaFoldDB" id="A0A543KNM6"/>
<protein>
    <submittedName>
        <fullName evidence="3">ArsR family transcriptional regulator</fullName>
    </submittedName>
</protein>
<feature type="region of interest" description="Disordered" evidence="1">
    <location>
        <begin position="164"/>
        <end position="196"/>
    </location>
</feature>
<feature type="compositionally biased region" description="Basic and acidic residues" evidence="1">
    <location>
        <begin position="164"/>
        <end position="178"/>
    </location>
</feature>
<dbReference type="Pfam" id="PF12840">
    <property type="entry name" value="HTH_20"/>
    <property type="match status" value="1"/>
</dbReference>
<proteinExistence type="predicted"/>
<dbReference type="GO" id="GO:0003700">
    <property type="term" value="F:DNA-binding transcription factor activity"/>
    <property type="evidence" value="ECO:0007669"/>
    <property type="project" value="InterPro"/>
</dbReference>
<accession>A0A543KNM6</accession>